<name>A0A1I4EEN1_9HYPH</name>
<dbReference type="PANTHER" id="PTHR40266:SF2">
    <property type="entry name" value="TOXIN HIGB-1"/>
    <property type="match status" value="1"/>
</dbReference>
<dbReference type="RefSeq" id="WP_091945664.1">
    <property type="nucleotide sequence ID" value="NZ_FOSV01000007.1"/>
</dbReference>
<dbReference type="AlphaFoldDB" id="A0A1I4EEN1"/>
<evidence type="ECO:0000313" key="2">
    <source>
        <dbReference type="Proteomes" id="UP000198804"/>
    </source>
</evidence>
<protein>
    <submittedName>
        <fullName evidence="1">Proteic killer suppression protein</fullName>
    </submittedName>
</protein>
<sequence length="92" mass="10627">MIRTFRSKGLAELWSSSGTKRIDARMHRRILVRLDALDAAKEVGELNQPGFDFHALRGVDPTRYTLHVNGPWCITFTFEDGDAFQVDFEQYH</sequence>
<reference evidence="2" key="1">
    <citation type="submission" date="2016-10" db="EMBL/GenBank/DDBJ databases">
        <authorList>
            <person name="Varghese N."/>
            <person name="Submissions S."/>
        </authorList>
    </citation>
    <scope>NUCLEOTIDE SEQUENCE [LARGE SCALE GENOMIC DNA]</scope>
    <source>
        <strain evidence="2">CGMCC 1.6474</strain>
    </source>
</reference>
<proteinExistence type="predicted"/>
<dbReference type="PANTHER" id="PTHR40266">
    <property type="entry name" value="TOXIN HIGB-1"/>
    <property type="match status" value="1"/>
</dbReference>
<dbReference type="InterPro" id="IPR035093">
    <property type="entry name" value="RelE/ParE_toxin_dom_sf"/>
</dbReference>
<dbReference type="SUPFAM" id="SSF143011">
    <property type="entry name" value="RelE-like"/>
    <property type="match status" value="1"/>
</dbReference>
<dbReference type="Pfam" id="PF05015">
    <property type="entry name" value="HigB-like_toxin"/>
    <property type="match status" value="1"/>
</dbReference>
<gene>
    <name evidence="1" type="ORF">SAMN04488125_107182</name>
</gene>
<evidence type="ECO:0000313" key="1">
    <source>
        <dbReference type="EMBL" id="SFL02631.1"/>
    </source>
</evidence>
<organism evidence="1 2">
    <name type="scientific">Methylorubrum salsuginis</name>
    <dbReference type="NCBI Taxonomy" id="414703"/>
    <lineage>
        <taxon>Bacteria</taxon>
        <taxon>Pseudomonadati</taxon>
        <taxon>Pseudomonadota</taxon>
        <taxon>Alphaproteobacteria</taxon>
        <taxon>Hyphomicrobiales</taxon>
        <taxon>Methylobacteriaceae</taxon>
        <taxon>Methylorubrum</taxon>
    </lineage>
</organism>
<dbReference type="EMBL" id="FOSV01000007">
    <property type="protein sequence ID" value="SFL02631.1"/>
    <property type="molecule type" value="Genomic_DNA"/>
</dbReference>
<accession>A0A1I4EEN1</accession>
<keyword evidence="2" id="KW-1185">Reference proteome</keyword>
<dbReference type="STRING" id="414703.SAMN04488125_107182"/>
<dbReference type="Proteomes" id="UP000198804">
    <property type="component" value="Unassembled WGS sequence"/>
</dbReference>
<dbReference type="OrthoDB" id="9801102at2"/>
<dbReference type="Gene3D" id="3.30.2310.20">
    <property type="entry name" value="RelE-like"/>
    <property type="match status" value="1"/>
</dbReference>
<dbReference type="InterPro" id="IPR007711">
    <property type="entry name" value="HigB-1"/>
</dbReference>